<feature type="region of interest" description="Disordered" evidence="1">
    <location>
        <begin position="122"/>
        <end position="163"/>
    </location>
</feature>
<feature type="region of interest" description="Disordered" evidence="1">
    <location>
        <begin position="48"/>
        <end position="109"/>
    </location>
</feature>
<proteinExistence type="predicted"/>
<organism evidence="2 3">
    <name type="scientific">Glycomyces rutgersensis</name>
    <dbReference type="NCBI Taxonomy" id="58115"/>
    <lineage>
        <taxon>Bacteria</taxon>
        <taxon>Bacillati</taxon>
        <taxon>Actinomycetota</taxon>
        <taxon>Actinomycetes</taxon>
        <taxon>Glycomycetales</taxon>
        <taxon>Glycomycetaceae</taxon>
        <taxon>Glycomyces</taxon>
    </lineage>
</organism>
<gene>
    <name evidence="2" type="ORF">GCM10010403_37050</name>
</gene>
<keyword evidence="3" id="KW-1185">Reference proteome</keyword>
<comment type="caution">
    <text evidence="2">The sequence shown here is derived from an EMBL/GenBank/DDBJ whole genome shotgun (WGS) entry which is preliminary data.</text>
</comment>
<dbReference type="Proteomes" id="UP001501584">
    <property type="component" value="Unassembled WGS sequence"/>
</dbReference>
<evidence type="ECO:0000313" key="2">
    <source>
        <dbReference type="EMBL" id="GAA2340777.1"/>
    </source>
</evidence>
<name>A0ABN3FZ36_9ACTN</name>
<sequence>MTTLDHARYRPHLRAVLWCCPLDLGTELRVRPDCAVGRLGLAVDERWIQGPPRTGDRPATASAPGISSRRSVAEGLKSAPTLAWPRQSGLRSAPADSVADRLKPFPTGTRVRLSGLGPLSRSSVVDWENGDRTPRIAAEERRGIGDARVEAQSGASGANPLPR</sequence>
<evidence type="ECO:0000256" key="1">
    <source>
        <dbReference type="SAM" id="MobiDB-lite"/>
    </source>
</evidence>
<protein>
    <submittedName>
        <fullName evidence="2">Uncharacterized protein</fullName>
    </submittedName>
</protein>
<reference evidence="2 3" key="1">
    <citation type="journal article" date="2019" name="Int. J. Syst. Evol. Microbiol.">
        <title>The Global Catalogue of Microorganisms (GCM) 10K type strain sequencing project: providing services to taxonomists for standard genome sequencing and annotation.</title>
        <authorList>
            <consortium name="The Broad Institute Genomics Platform"/>
            <consortium name="The Broad Institute Genome Sequencing Center for Infectious Disease"/>
            <person name="Wu L."/>
            <person name="Ma J."/>
        </authorList>
    </citation>
    <scope>NUCLEOTIDE SEQUENCE [LARGE SCALE GENOMIC DNA]</scope>
    <source>
        <strain evidence="2 3">JCM 6238</strain>
    </source>
</reference>
<dbReference type="EMBL" id="BAAASX010000006">
    <property type="protein sequence ID" value="GAA2340777.1"/>
    <property type="molecule type" value="Genomic_DNA"/>
</dbReference>
<evidence type="ECO:0000313" key="3">
    <source>
        <dbReference type="Proteomes" id="UP001501584"/>
    </source>
</evidence>
<feature type="compositionally biased region" description="Basic and acidic residues" evidence="1">
    <location>
        <begin position="129"/>
        <end position="149"/>
    </location>
</feature>
<accession>A0ABN3FZ36</accession>